<dbReference type="Gene3D" id="3.40.630.90">
    <property type="match status" value="1"/>
</dbReference>
<dbReference type="EMBL" id="BMXF01000002">
    <property type="protein sequence ID" value="GHB69902.1"/>
    <property type="molecule type" value="Genomic_DNA"/>
</dbReference>
<dbReference type="SUPFAM" id="SSF55729">
    <property type="entry name" value="Acyl-CoA N-acyltransferases (Nat)"/>
    <property type="match status" value="1"/>
</dbReference>
<dbReference type="RefSeq" id="WP_189564711.1">
    <property type="nucleotide sequence ID" value="NZ_BMXF01000002.1"/>
</dbReference>
<dbReference type="PANTHER" id="PTHR47237">
    <property type="entry name" value="SLL0310 PROTEIN"/>
    <property type="match status" value="1"/>
</dbReference>
<evidence type="ECO:0000313" key="2">
    <source>
        <dbReference type="EMBL" id="GHB69902.1"/>
    </source>
</evidence>
<proteinExistence type="predicted"/>
<dbReference type="PROSITE" id="PS51186">
    <property type="entry name" value="GNAT"/>
    <property type="match status" value="1"/>
</dbReference>
<keyword evidence="3" id="KW-1185">Reference proteome</keyword>
<reference evidence="2 3" key="1">
    <citation type="journal article" date="2014" name="Int. J. Syst. Evol. Microbiol.">
        <title>Complete genome sequence of Corynebacterium casei LMG S-19264T (=DSM 44701T), isolated from a smear-ripened cheese.</title>
        <authorList>
            <consortium name="US DOE Joint Genome Institute (JGI-PGF)"/>
            <person name="Walter F."/>
            <person name="Albersmeier A."/>
            <person name="Kalinowski J."/>
            <person name="Ruckert C."/>
        </authorList>
    </citation>
    <scope>NUCLEOTIDE SEQUENCE [LARGE SCALE GENOMIC DNA]</scope>
    <source>
        <strain evidence="2 3">KCTC 12866</strain>
    </source>
</reference>
<accession>A0A8J3D3R1</accession>
<dbReference type="InterPro" id="IPR052729">
    <property type="entry name" value="Acyl/Acetyltrans_Enzymes"/>
</dbReference>
<name>A0A8J3D3R1_9BACT</name>
<dbReference type="GO" id="GO:0016747">
    <property type="term" value="F:acyltransferase activity, transferring groups other than amino-acyl groups"/>
    <property type="evidence" value="ECO:0007669"/>
    <property type="project" value="InterPro"/>
</dbReference>
<dbReference type="PANTHER" id="PTHR47237:SF2">
    <property type="entry name" value="BLL4206 PROTEIN"/>
    <property type="match status" value="1"/>
</dbReference>
<dbReference type="InterPro" id="IPR041496">
    <property type="entry name" value="YitH/HolE_GNAT"/>
</dbReference>
<dbReference type="Gene3D" id="3.40.630.30">
    <property type="match status" value="1"/>
</dbReference>
<dbReference type="Proteomes" id="UP000598271">
    <property type="component" value="Unassembled WGS sequence"/>
</dbReference>
<evidence type="ECO:0000313" key="3">
    <source>
        <dbReference type="Proteomes" id="UP000598271"/>
    </source>
</evidence>
<organism evidence="2 3">
    <name type="scientific">Persicitalea jodogahamensis</name>
    <dbReference type="NCBI Taxonomy" id="402147"/>
    <lineage>
        <taxon>Bacteria</taxon>
        <taxon>Pseudomonadati</taxon>
        <taxon>Bacteroidota</taxon>
        <taxon>Cytophagia</taxon>
        <taxon>Cytophagales</taxon>
        <taxon>Spirosomataceae</taxon>
        <taxon>Persicitalea</taxon>
    </lineage>
</organism>
<dbReference type="Pfam" id="PF18014">
    <property type="entry name" value="Acetyltransf_18"/>
    <property type="match status" value="1"/>
</dbReference>
<sequence length="287" mass="32119">MHAQNIVVRELQEADIPGAMRLKSAENWNQTTDDWRMLLSLDPTLCLGAFTGDRVVGTVTATNYNNEIAWIGMMLVDQDFRGLGLGRRLLTTVIEKLSDCRSIKLDATDKGLPLYQKLGFREEQFIDRMVTPGLASALRIAGDPLIKPLTQENLPESAVLDREAFGGDRLRLFAEFLKLHPDKAWYIEREVRVSGYVLGRTGSNYTQLGPLSAEGMEDAKALILGALKNYVGKPVVLDVLQEKKDWKELLLSLEFSVQRSFTRMYLKDSGFPASPQKQFLIAGPELG</sequence>
<evidence type="ECO:0000259" key="1">
    <source>
        <dbReference type="PROSITE" id="PS51186"/>
    </source>
</evidence>
<feature type="domain" description="N-acetyltransferase" evidence="1">
    <location>
        <begin position="6"/>
        <end position="150"/>
    </location>
</feature>
<comment type="caution">
    <text evidence="2">The sequence shown here is derived from an EMBL/GenBank/DDBJ whole genome shotgun (WGS) entry which is preliminary data.</text>
</comment>
<gene>
    <name evidence="2" type="ORF">GCM10007390_24400</name>
</gene>
<protein>
    <recommendedName>
        <fullName evidence="1">N-acetyltransferase domain-containing protein</fullName>
    </recommendedName>
</protein>
<dbReference type="InterPro" id="IPR000182">
    <property type="entry name" value="GNAT_dom"/>
</dbReference>
<dbReference type="AlphaFoldDB" id="A0A8J3D3R1"/>
<dbReference type="Pfam" id="PF00583">
    <property type="entry name" value="Acetyltransf_1"/>
    <property type="match status" value="1"/>
</dbReference>
<dbReference type="InterPro" id="IPR016181">
    <property type="entry name" value="Acyl_CoA_acyltransferase"/>
</dbReference>